<evidence type="ECO:0000256" key="11">
    <source>
        <dbReference type="ARBA" id="ARBA00024658"/>
    </source>
</evidence>
<dbReference type="GO" id="GO:0008843">
    <property type="term" value="F:endochitinase activity"/>
    <property type="evidence" value="ECO:0007669"/>
    <property type="project" value="UniProtKB-EC"/>
</dbReference>
<evidence type="ECO:0000313" key="17">
    <source>
        <dbReference type="EMBL" id="KAJ5108671.1"/>
    </source>
</evidence>
<keyword evidence="4" id="KW-0964">Secreted</keyword>
<dbReference type="FunFam" id="3.20.20.80:FF:000145">
    <property type="entry name" value="Class III chitinase, putative"/>
    <property type="match status" value="1"/>
</dbReference>
<comment type="catalytic activity">
    <reaction evidence="1">
        <text>Random endo-hydrolysis of N-acetyl-beta-D-glucosaminide (1-&gt;4)-beta-linkages in chitin and chitodextrins.</text>
        <dbReference type="EC" id="3.2.1.14"/>
    </reaction>
</comment>
<evidence type="ECO:0000256" key="12">
    <source>
        <dbReference type="ARBA" id="ARBA00025727"/>
    </source>
</evidence>
<dbReference type="SUPFAM" id="SSF51445">
    <property type="entry name" value="(Trans)glycosidases"/>
    <property type="match status" value="1"/>
</dbReference>
<keyword evidence="7" id="KW-0146">Chitin degradation</keyword>
<reference evidence="17" key="1">
    <citation type="submission" date="2022-11" db="EMBL/GenBank/DDBJ databases">
        <authorList>
            <person name="Petersen C."/>
        </authorList>
    </citation>
    <scope>NUCLEOTIDE SEQUENCE</scope>
    <source>
        <strain evidence="17">IBT 30069</strain>
    </source>
</reference>
<feature type="compositionally biased region" description="Low complexity" evidence="14">
    <location>
        <begin position="423"/>
        <end position="433"/>
    </location>
</feature>
<comment type="function">
    <text evidence="11">GPI-anchored chitinase involved in the degradation of chitin, a component of the cell walls of fungi and exoskeletal elements of some animals (including worms and arthropods). Required to reshape the cell wall at the sites where cell wall remodeling and/or cell wall maturation actively take place such as sites of conidia formation.</text>
</comment>
<protein>
    <recommendedName>
        <fullName evidence="3">chitinase</fullName>
        <ecNumber evidence="3">3.2.1.14</ecNumber>
    </recommendedName>
</protein>
<dbReference type="EMBL" id="JAPQKH010000003">
    <property type="protein sequence ID" value="KAJ5108671.1"/>
    <property type="molecule type" value="Genomic_DNA"/>
</dbReference>
<evidence type="ECO:0000256" key="9">
    <source>
        <dbReference type="ARBA" id="ARBA00023295"/>
    </source>
</evidence>
<evidence type="ECO:0000256" key="8">
    <source>
        <dbReference type="ARBA" id="ARBA00023277"/>
    </source>
</evidence>
<name>A0A9W9FY58_9EURO</name>
<evidence type="ECO:0000256" key="5">
    <source>
        <dbReference type="ARBA" id="ARBA00022669"/>
    </source>
</evidence>
<feature type="compositionally biased region" description="Low complexity" evidence="14">
    <location>
        <begin position="333"/>
        <end position="383"/>
    </location>
</feature>
<dbReference type="AlphaFoldDB" id="A0A9W9FY58"/>
<evidence type="ECO:0000256" key="4">
    <source>
        <dbReference type="ARBA" id="ARBA00022512"/>
    </source>
</evidence>
<keyword evidence="10" id="KW-0624">Polysaccharide degradation</keyword>
<keyword evidence="6 13" id="KW-0378">Hydrolase</keyword>
<dbReference type="CDD" id="cd02877">
    <property type="entry name" value="GH18_hevamine_XipI_class_III"/>
    <property type="match status" value="1"/>
</dbReference>
<feature type="compositionally biased region" description="Pro residues" evidence="14">
    <location>
        <begin position="453"/>
        <end position="465"/>
    </location>
</feature>
<dbReference type="OrthoDB" id="2425929at2759"/>
<evidence type="ECO:0000256" key="6">
    <source>
        <dbReference type="ARBA" id="ARBA00022801"/>
    </source>
</evidence>
<keyword evidence="5" id="KW-0147">Chitin-binding</keyword>
<evidence type="ECO:0000256" key="15">
    <source>
        <dbReference type="SAM" id="SignalP"/>
    </source>
</evidence>
<dbReference type="Pfam" id="PF00704">
    <property type="entry name" value="Glyco_hydro_18"/>
    <property type="match status" value="1"/>
</dbReference>
<keyword evidence="18" id="KW-1185">Reference proteome</keyword>
<organism evidence="17 18">
    <name type="scientific">Penicillium angulare</name>
    <dbReference type="NCBI Taxonomy" id="116970"/>
    <lineage>
        <taxon>Eukaryota</taxon>
        <taxon>Fungi</taxon>
        <taxon>Dikarya</taxon>
        <taxon>Ascomycota</taxon>
        <taxon>Pezizomycotina</taxon>
        <taxon>Eurotiomycetes</taxon>
        <taxon>Eurotiomycetidae</taxon>
        <taxon>Eurotiales</taxon>
        <taxon>Aspergillaceae</taxon>
        <taxon>Penicillium</taxon>
    </lineage>
</organism>
<evidence type="ECO:0000256" key="3">
    <source>
        <dbReference type="ARBA" id="ARBA00012729"/>
    </source>
</evidence>
<evidence type="ECO:0000256" key="10">
    <source>
        <dbReference type="ARBA" id="ARBA00023326"/>
    </source>
</evidence>
<comment type="similarity">
    <text evidence="12">Belongs to the glycosyl hydrolase 18 family. Chitinase class III subfamily.</text>
</comment>
<dbReference type="GO" id="GO:0008061">
    <property type="term" value="F:chitin binding"/>
    <property type="evidence" value="ECO:0007669"/>
    <property type="project" value="UniProtKB-KW"/>
</dbReference>
<feature type="region of interest" description="Disordered" evidence="14">
    <location>
        <begin position="333"/>
        <end position="511"/>
    </location>
</feature>
<evidence type="ECO:0000256" key="7">
    <source>
        <dbReference type="ARBA" id="ARBA00023024"/>
    </source>
</evidence>
<evidence type="ECO:0000313" key="18">
    <source>
        <dbReference type="Proteomes" id="UP001149165"/>
    </source>
</evidence>
<reference evidence="17" key="2">
    <citation type="journal article" date="2023" name="IMA Fungus">
        <title>Comparative genomic study of the Penicillium genus elucidates a diverse pangenome and 15 lateral gene transfer events.</title>
        <authorList>
            <person name="Petersen C."/>
            <person name="Sorensen T."/>
            <person name="Nielsen M.R."/>
            <person name="Sondergaard T.E."/>
            <person name="Sorensen J.L."/>
            <person name="Fitzpatrick D.A."/>
            <person name="Frisvad J.C."/>
            <person name="Nielsen K.L."/>
        </authorList>
    </citation>
    <scope>NUCLEOTIDE SEQUENCE</scope>
    <source>
        <strain evidence="17">IBT 30069</strain>
    </source>
</reference>
<feature type="domain" description="GH18" evidence="16">
    <location>
        <begin position="30"/>
        <end position="335"/>
    </location>
</feature>
<dbReference type="InterPro" id="IPR050542">
    <property type="entry name" value="Glycosyl_Hydrlase18_Chitinase"/>
</dbReference>
<keyword evidence="4" id="KW-0134">Cell wall</keyword>
<proteinExistence type="inferred from homology"/>
<feature type="compositionally biased region" description="Low complexity" evidence="14">
    <location>
        <begin position="406"/>
        <end position="417"/>
    </location>
</feature>
<dbReference type="PANTHER" id="PTHR45708">
    <property type="entry name" value="ENDOCHITINASE"/>
    <property type="match status" value="1"/>
</dbReference>
<dbReference type="PROSITE" id="PS51910">
    <property type="entry name" value="GH18_2"/>
    <property type="match status" value="1"/>
</dbReference>
<evidence type="ECO:0000256" key="2">
    <source>
        <dbReference type="ARBA" id="ARBA00004191"/>
    </source>
</evidence>
<dbReference type="InterPro" id="IPR045321">
    <property type="entry name" value="Cts1-like"/>
</dbReference>
<comment type="subcellular location">
    <subcellularLocation>
        <location evidence="2">Secreted</location>
        <location evidence="2">Cell wall</location>
    </subcellularLocation>
</comment>
<feature type="compositionally biased region" description="Low complexity" evidence="14">
    <location>
        <begin position="488"/>
        <end position="497"/>
    </location>
</feature>
<dbReference type="GO" id="GO:0006032">
    <property type="term" value="P:chitin catabolic process"/>
    <property type="evidence" value="ECO:0007669"/>
    <property type="project" value="UniProtKB-KW"/>
</dbReference>
<dbReference type="EC" id="3.2.1.14" evidence="3"/>
<sequence>MRRTQDYLSWSVLLASLGAVQGKLDLTSDKNIAVYWGQNSIQAATKAAHGQQPLSEYCKNDDIDVIPMAFEMMINGPGGAPEVDFSVDSEDCEVFEGTQLKHCPKIAEDIKTCQEKGKTILLSIGGATYNEGGFKSDSEAKDGAALIWETFGPKQSGSKAKRPFDDAVLDGFDFDFEATVSHMAPFANELRALMDKDDSKQYFLTAAPQCPYPDAADKEILNGPVSIDAVWVQFYNNFCGVNNFNKDEKNSKYNFEEWDNWAKTVSKNKDVKVIMGVPADTTAASTGYVPADKLADVIEYSKKFESFGGVMMWDVSQAYANEGFIDSVRKALGGPDSGSSSSSNSASTTASAPSSTNSPNTSQSSNAPASSSSSSSSSASGSSQDGHNRPETTTTTEAHPKPAKPTKPTTTEQATDAEPTKPAPTETATNAEPTKPKAKPTEKPTSTTKAKPAPEPTAEPSPKPPANDDGSSNDTHDDDTPNQQAAPNDNDTTGVDNTDNDSDKPSGPLNDLLGGNLFGLLNGLRQANGPVTHGLTHGLKDGLTKNLRRANRIGYN</sequence>
<accession>A0A9W9FY58</accession>
<dbReference type="GO" id="GO:0005576">
    <property type="term" value="C:extracellular region"/>
    <property type="evidence" value="ECO:0007669"/>
    <property type="project" value="TreeGrafter"/>
</dbReference>
<keyword evidence="8" id="KW-0119">Carbohydrate metabolism</keyword>
<dbReference type="GO" id="GO:0000272">
    <property type="term" value="P:polysaccharide catabolic process"/>
    <property type="evidence" value="ECO:0007669"/>
    <property type="project" value="UniProtKB-KW"/>
</dbReference>
<dbReference type="InterPro" id="IPR017853">
    <property type="entry name" value="GH"/>
</dbReference>
<dbReference type="PROSITE" id="PS01095">
    <property type="entry name" value="GH18_1"/>
    <property type="match status" value="1"/>
</dbReference>
<feature type="signal peptide" evidence="15">
    <location>
        <begin position="1"/>
        <end position="22"/>
    </location>
</feature>
<dbReference type="PANTHER" id="PTHR45708:SF63">
    <property type="entry name" value="III CHITINASE, PUTATIVE (AFU_ORTHOLOGUE AFUA_5G03530)-RELATED"/>
    <property type="match status" value="1"/>
</dbReference>
<dbReference type="Proteomes" id="UP001149165">
    <property type="component" value="Unassembled WGS sequence"/>
</dbReference>
<evidence type="ECO:0000256" key="14">
    <source>
        <dbReference type="SAM" id="MobiDB-lite"/>
    </source>
</evidence>
<dbReference type="InterPro" id="IPR001223">
    <property type="entry name" value="Glyco_hydro18_cat"/>
</dbReference>
<feature type="compositionally biased region" description="Low complexity" evidence="14">
    <location>
        <begin position="443"/>
        <end position="452"/>
    </location>
</feature>
<evidence type="ECO:0000256" key="13">
    <source>
        <dbReference type="RuleBase" id="RU000489"/>
    </source>
</evidence>
<gene>
    <name evidence="17" type="ORF">N7456_005346</name>
</gene>
<dbReference type="InterPro" id="IPR001579">
    <property type="entry name" value="Glyco_hydro_18_chit_AS"/>
</dbReference>
<evidence type="ECO:0000259" key="16">
    <source>
        <dbReference type="PROSITE" id="PS51910"/>
    </source>
</evidence>
<keyword evidence="9 13" id="KW-0326">Glycosidase</keyword>
<evidence type="ECO:0000256" key="1">
    <source>
        <dbReference type="ARBA" id="ARBA00000822"/>
    </source>
</evidence>
<dbReference type="Gene3D" id="3.20.20.80">
    <property type="entry name" value="Glycosidases"/>
    <property type="match status" value="1"/>
</dbReference>
<keyword evidence="15" id="KW-0732">Signal</keyword>
<feature type="chain" id="PRO_5040891186" description="chitinase" evidence="15">
    <location>
        <begin position="23"/>
        <end position="556"/>
    </location>
</feature>
<comment type="caution">
    <text evidence="17">The sequence shown here is derived from an EMBL/GenBank/DDBJ whole genome shotgun (WGS) entry which is preliminary data.</text>
</comment>